<organism evidence="2 3">
    <name type="scientific">Spartinivicinus marinus</name>
    <dbReference type="NCBI Taxonomy" id="2994442"/>
    <lineage>
        <taxon>Bacteria</taxon>
        <taxon>Pseudomonadati</taxon>
        <taxon>Pseudomonadota</taxon>
        <taxon>Gammaproteobacteria</taxon>
        <taxon>Oceanospirillales</taxon>
        <taxon>Zooshikellaceae</taxon>
        <taxon>Spartinivicinus</taxon>
    </lineage>
</organism>
<sequence>MKTSSNALFNITSISTEGQEIVVSTNHQFSDYLAQYPDELPQLEAQQFTETSGVDDSLNCHCYAVRLNSGYDGPADLLALYMDAQEAHSAVIEWFACMDYTATNLDQEPDPFKRNPRKEKIIVFGITPQGARDILASNKRISDELKSTLATVVKFNDGVVYPTHSICQKINGSWESKMGSGPVIEIGDPKLLGGGVYGEACFVFEKKRFITS</sequence>
<name>A0A853IMD4_9GAMM</name>
<evidence type="ECO:0000259" key="1">
    <source>
        <dbReference type="Pfam" id="PF24738"/>
    </source>
</evidence>
<dbReference type="Proteomes" id="UP000569732">
    <property type="component" value="Unassembled WGS sequence"/>
</dbReference>
<evidence type="ECO:0000313" key="2">
    <source>
        <dbReference type="EMBL" id="NYZ68946.1"/>
    </source>
</evidence>
<evidence type="ECO:0000313" key="3">
    <source>
        <dbReference type="Proteomes" id="UP000569732"/>
    </source>
</evidence>
<accession>A0A853IMD4</accession>
<dbReference type="Pfam" id="PF24738">
    <property type="entry name" value="DUF7689"/>
    <property type="match status" value="1"/>
</dbReference>
<dbReference type="EMBL" id="JACCKB010000055">
    <property type="protein sequence ID" value="NYZ68946.1"/>
    <property type="molecule type" value="Genomic_DNA"/>
</dbReference>
<dbReference type="AlphaFoldDB" id="A0A853IMD4"/>
<dbReference type="RefSeq" id="WP_180570947.1">
    <property type="nucleotide sequence ID" value="NZ_JACCKB010000055.1"/>
</dbReference>
<proteinExistence type="predicted"/>
<keyword evidence="3" id="KW-1185">Reference proteome</keyword>
<feature type="domain" description="DUF7689" evidence="1">
    <location>
        <begin position="144"/>
        <end position="204"/>
    </location>
</feature>
<gene>
    <name evidence="2" type="ORF">H0A36_23275</name>
</gene>
<comment type="caution">
    <text evidence="2">The sequence shown here is derived from an EMBL/GenBank/DDBJ whole genome shotgun (WGS) entry which is preliminary data.</text>
</comment>
<protein>
    <recommendedName>
        <fullName evidence="1">DUF7689 domain-containing protein</fullName>
    </recommendedName>
</protein>
<reference evidence="2 3" key="1">
    <citation type="submission" date="2020-07" db="EMBL/GenBank/DDBJ databases">
        <title>Endozoicomonas sp. nov., isolated from sediment.</title>
        <authorList>
            <person name="Gu T."/>
        </authorList>
    </citation>
    <scope>NUCLEOTIDE SEQUENCE [LARGE SCALE GENOMIC DNA]</scope>
    <source>
        <strain evidence="2 3">SM1973</strain>
    </source>
</reference>
<dbReference type="InterPro" id="IPR056106">
    <property type="entry name" value="DUF7689"/>
</dbReference>